<dbReference type="RefSeq" id="WP_220639730.1">
    <property type="nucleotide sequence ID" value="NZ_CP080429.1"/>
</dbReference>
<accession>A0ABX8V3L4</accession>
<dbReference type="PANTHER" id="PTHR43133:SF8">
    <property type="entry name" value="RNA POLYMERASE SIGMA FACTOR HI_1459-RELATED"/>
    <property type="match status" value="1"/>
</dbReference>
<keyword evidence="5" id="KW-0804">Transcription</keyword>
<comment type="similarity">
    <text evidence="1">Belongs to the sigma-70 factor family. ECF subfamily.</text>
</comment>
<dbReference type="Gene3D" id="1.10.10.10">
    <property type="entry name" value="Winged helix-like DNA-binding domain superfamily/Winged helix DNA-binding domain"/>
    <property type="match status" value="1"/>
</dbReference>
<dbReference type="Pfam" id="PF04542">
    <property type="entry name" value="Sigma70_r2"/>
    <property type="match status" value="1"/>
</dbReference>
<proteinExistence type="inferred from homology"/>
<dbReference type="EMBL" id="CP080429">
    <property type="protein sequence ID" value="QYJ67385.1"/>
    <property type="molecule type" value="Genomic_DNA"/>
</dbReference>
<dbReference type="InterPro" id="IPR013324">
    <property type="entry name" value="RNA_pol_sigma_r3/r4-like"/>
</dbReference>
<evidence type="ECO:0000256" key="3">
    <source>
        <dbReference type="ARBA" id="ARBA00023082"/>
    </source>
</evidence>
<evidence type="ECO:0000313" key="8">
    <source>
        <dbReference type="EMBL" id="QYJ67385.1"/>
    </source>
</evidence>
<evidence type="ECO:0000256" key="4">
    <source>
        <dbReference type="ARBA" id="ARBA00023125"/>
    </source>
</evidence>
<sequence>MPRRKARLTSEIIKEFGVQLSIFITGRVHQNQDAQDILQDVWYQLSRLTNMDEVENIGAWLYRVARNKITDLYRKQTNDLLEDYTYEAEDGTIEIRDILLLDTTNDPELALYKKAFWEALLIALNELPALQREVFVLNEIDGVTLKEIADRQQENIKTIISRKGYAVKHLRKKLHYLHNDLNKH</sequence>
<dbReference type="InterPro" id="IPR013249">
    <property type="entry name" value="RNA_pol_sigma70_r4_t2"/>
</dbReference>
<evidence type="ECO:0000256" key="5">
    <source>
        <dbReference type="ARBA" id="ARBA00023163"/>
    </source>
</evidence>
<keyword evidence="2" id="KW-0805">Transcription regulation</keyword>
<dbReference type="PANTHER" id="PTHR43133">
    <property type="entry name" value="RNA POLYMERASE ECF-TYPE SIGMA FACTO"/>
    <property type="match status" value="1"/>
</dbReference>
<protein>
    <submittedName>
        <fullName evidence="8">RNA polymerase sigma factor</fullName>
    </submittedName>
</protein>
<evidence type="ECO:0000259" key="7">
    <source>
        <dbReference type="Pfam" id="PF08281"/>
    </source>
</evidence>
<evidence type="ECO:0000259" key="6">
    <source>
        <dbReference type="Pfam" id="PF04542"/>
    </source>
</evidence>
<dbReference type="Proteomes" id="UP000825381">
    <property type="component" value="Chromosome"/>
</dbReference>
<dbReference type="InterPro" id="IPR036388">
    <property type="entry name" value="WH-like_DNA-bd_sf"/>
</dbReference>
<gene>
    <name evidence="8" type="ORF">K1I41_07355</name>
</gene>
<dbReference type="SUPFAM" id="SSF88659">
    <property type="entry name" value="Sigma3 and sigma4 domains of RNA polymerase sigma factors"/>
    <property type="match status" value="1"/>
</dbReference>
<dbReference type="InterPro" id="IPR014284">
    <property type="entry name" value="RNA_pol_sigma-70_dom"/>
</dbReference>
<organism evidence="8 9">
    <name type="scientific">Flavobacterium litorale</name>
    <dbReference type="NCBI Taxonomy" id="2856519"/>
    <lineage>
        <taxon>Bacteria</taxon>
        <taxon>Pseudomonadati</taxon>
        <taxon>Bacteroidota</taxon>
        <taxon>Flavobacteriia</taxon>
        <taxon>Flavobacteriales</taxon>
        <taxon>Flavobacteriaceae</taxon>
        <taxon>Flavobacterium</taxon>
    </lineage>
</organism>
<feature type="domain" description="RNA polymerase sigma-70 region 2" evidence="6">
    <location>
        <begin position="26"/>
        <end position="77"/>
    </location>
</feature>
<evidence type="ECO:0000256" key="1">
    <source>
        <dbReference type="ARBA" id="ARBA00010641"/>
    </source>
</evidence>
<dbReference type="InterPro" id="IPR013325">
    <property type="entry name" value="RNA_pol_sigma_r2"/>
</dbReference>
<keyword evidence="9" id="KW-1185">Reference proteome</keyword>
<evidence type="ECO:0000313" key="9">
    <source>
        <dbReference type="Proteomes" id="UP000825381"/>
    </source>
</evidence>
<dbReference type="Gene3D" id="1.10.1740.10">
    <property type="match status" value="1"/>
</dbReference>
<dbReference type="Pfam" id="PF08281">
    <property type="entry name" value="Sigma70_r4_2"/>
    <property type="match status" value="1"/>
</dbReference>
<keyword evidence="3" id="KW-0731">Sigma factor</keyword>
<keyword evidence="4" id="KW-0238">DNA-binding</keyword>
<evidence type="ECO:0000256" key="2">
    <source>
        <dbReference type="ARBA" id="ARBA00023015"/>
    </source>
</evidence>
<name>A0ABX8V3L4_9FLAO</name>
<dbReference type="SUPFAM" id="SSF88946">
    <property type="entry name" value="Sigma2 domain of RNA polymerase sigma factors"/>
    <property type="match status" value="1"/>
</dbReference>
<feature type="domain" description="RNA polymerase sigma factor 70 region 4 type 2" evidence="7">
    <location>
        <begin position="119"/>
        <end position="160"/>
    </location>
</feature>
<dbReference type="NCBIfam" id="TIGR02937">
    <property type="entry name" value="sigma70-ECF"/>
    <property type="match status" value="1"/>
</dbReference>
<reference evidence="8 9" key="1">
    <citation type="submission" date="2021-07" db="EMBL/GenBank/DDBJ databases">
        <title>Flavobacterium WSW3-B6 sp.nov, isolated from seaweed.</title>
        <authorList>
            <person name="Muhammad N."/>
            <person name="Ho H."/>
            <person name="Lee Y.-J."/>
            <person name="Nguyen T."/>
            <person name="Ho J."/>
            <person name="Kim S.-G."/>
        </authorList>
    </citation>
    <scope>NUCLEOTIDE SEQUENCE [LARGE SCALE GENOMIC DNA]</scope>
    <source>
        <strain evidence="8 9">WSW3-B6</strain>
    </source>
</reference>
<dbReference type="InterPro" id="IPR039425">
    <property type="entry name" value="RNA_pol_sigma-70-like"/>
</dbReference>
<dbReference type="InterPro" id="IPR007627">
    <property type="entry name" value="RNA_pol_sigma70_r2"/>
</dbReference>